<feature type="chain" id="PRO_5013701953" evidence="2">
    <location>
        <begin position="23"/>
        <end position="309"/>
    </location>
</feature>
<keyword evidence="2" id="KW-0732">Signal</keyword>
<dbReference type="Pfam" id="PF18895">
    <property type="entry name" value="T4SS_pilin"/>
    <property type="match status" value="1"/>
</dbReference>
<protein>
    <submittedName>
        <fullName evidence="3">Uncharacterized protein</fullName>
    </submittedName>
</protein>
<dbReference type="InterPro" id="IPR043993">
    <property type="entry name" value="T4SS_pilin"/>
</dbReference>
<feature type="transmembrane region" description="Helical" evidence="1">
    <location>
        <begin position="57"/>
        <end position="82"/>
    </location>
</feature>
<feature type="transmembrane region" description="Helical" evidence="1">
    <location>
        <begin position="94"/>
        <end position="116"/>
    </location>
</feature>
<proteinExistence type="predicted"/>
<keyword evidence="1" id="KW-0472">Membrane</keyword>
<organism evidence="3 4">
    <name type="scientific">Candidatus Kaiserbacteria bacterium CG10_big_fil_rev_8_21_14_0_10_45_20</name>
    <dbReference type="NCBI Taxonomy" id="1974607"/>
    <lineage>
        <taxon>Bacteria</taxon>
        <taxon>Candidatus Kaiseribacteriota</taxon>
    </lineage>
</organism>
<gene>
    <name evidence="3" type="ORF">COU15_02465</name>
</gene>
<evidence type="ECO:0000256" key="1">
    <source>
        <dbReference type="SAM" id="Phobius"/>
    </source>
</evidence>
<evidence type="ECO:0000313" key="3">
    <source>
        <dbReference type="EMBL" id="PIR85097.1"/>
    </source>
</evidence>
<dbReference type="Proteomes" id="UP000229315">
    <property type="component" value="Unassembled WGS sequence"/>
</dbReference>
<dbReference type="AlphaFoldDB" id="A0A2H0UFC1"/>
<feature type="signal peptide" evidence="2">
    <location>
        <begin position="1"/>
        <end position="22"/>
    </location>
</feature>
<comment type="caution">
    <text evidence="3">The sequence shown here is derived from an EMBL/GenBank/DDBJ whole genome shotgun (WGS) entry which is preliminary data.</text>
</comment>
<accession>A0A2H0UFC1</accession>
<keyword evidence="1" id="KW-1133">Transmembrane helix</keyword>
<name>A0A2H0UFC1_9BACT</name>
<keyword evidence="1" id="KW-0812">Transmembrane</keyword>
<evidence type="ECO:0000313" key="4">
    <source>
        <dbReference type="Proteomes" id="UP000229315"/>
    </source>
</evidence>
<dbReference type="EMBL" id="PFBH01000015">
    <property type="protein sequence ID" value="PIR85097.1"/>
    <property type="molecule type" value="Genomic_DNA"/>
</dbReference>
<sequence>MRFIIFSFVALVFIATPFIASADVFTGSLVPECDGGGFGPYCQACDLMVLVQNIINFAVYAAIVVATLMFVYAGFLNVTAVAGGAEQLKKARGIFIKVFIGLVIILASWLIVDLIMKTFIGSNFNRDFGPWNEIQCTGFDVVESRGITGGGDGIVTVDELPRGTDNNEAFARNVLSHNGVRVNKLPCSGSTSNCTDVGGLKPETLQFATYLGSEVNCASTTHCLVITGGSENHSHSCCLHRDGHKIDLRLNNDINSFFTNNFRRDGSRGGDPLYRGTFRLGNSNVPVIAVRENDHWDVCVNPPSGDTDC</sequence>
<evidence type="ECO:0000256" key="2">
    <source>
        <dbReference type="SAM" id="SignalP"/>
    </source>
</evidence>
<reference evidence="4" key="1">
    <citation type="submission" date="2017-09" db="EMBL/GenBank/DDBJ databases">
        <title>Depth-based differentiation of microbial function through sediment-hosted aquifers and enrichment of novel symbionts in the deep terrestrial subsurface.</title>
        <authorList>
            <person name="Probst A.J."/>
            <person name="Ladd B."/>
            <person name="Jarett J.K."/>
            <person name="Geller-Mcgrath D.E."/>
            <person name="Sieber C.M.K."/>
            <person name="Emerson J.B."/>
            <person name="Anantharaman K."/>
            <person name="Thomas B.C."/>
            <person name="Malmstrom R."/>
            <person name="Stieglmeier M."/>
            <person name="Klingl A."/>
            <person name="Woyke T."/>
            <person name="Ryan C.M."/>
            <person name="Banfield J.F."/>
        </authorList>
    </citation>
    <scope>NUCLEOTIDE SEQUENCE [LARGE SCALE GENOMIC DNA]</scope>
</reference>